<dbReference type="RefSeq" id="WP_042624611.1">
    <property type="nucleotide sequence ID" value="NZ_BSTO01000005.1"/>
</dbReference>
<evidence type="ECO:0000313" key="8">
    <source>
        <dbReference type="EMBL" id="AJK45991.1"/>
    </source>
</evidence>
<keyword evidence="3 6" id="KW-0812">Transmembrane</keyword>
<keyword evidence="4 6" id="KW-1133">Transmembrane helix</keyword>
<dbReference type="PROSITE" id="PS50850">
    <property type="entry name" value="MFS"/>
    <property type="match status" value="1"/>
</dbReference>
<dbReference type="SUPFAM" id="SSF103473">
    <property type="entry name" value="MFS general substrate transporter"/>
    <property type="match status" value="1"/>
</dbReference>
<name>A0A0B6S181_BURPL</name>
<reference evidence="8 9" key="2">
    <citation type="journal article" date="2016" name="Appl. Microbiol. Biotechnol.">
        <title>Mutations improving production and secretion of extracellular lipase by Burkholderia glumae PG1.</title>
        <authorList>
            <person name="Knapp A."/>
            <person name="Voget S."/>
            <person name="Gao R."/>
            <person name="Zaburannyi N."/>
            <person name="Krysciak D."/>
            <person name="Breuer M."/>
            <person name="Hauer B."/>
            <person name="Streit W.R."/>
            <person name="Muller R."/>
            <person name="Daniel R."/>
            <person name="Jaeger K.E."/>
        </authorList>
    </citation>
    <scope>NUCLEOTIDE SEQUENCE [LARGE SCALE GENOMIC DNA]</scope>
    <source>
        <strain evidence="8 9">PG1</strain>
    </source>
</reference>
<keyword evidence="5 6" id="KW-0472">Membrane</keyword>
<comment type="subcellular location">
    <subcellularLocation>
        <location evidence="1">Cell membrane</location>
        <topology evidence="1">Multi-pass membrane protein</topology>
    </subcellularLocation>
</comment>
<dbReference type="KEGG" id="bpla:bpln_1g14450"/>
<feature type="transmembrane region" description="Helical" evidence="6">
    <location>
        <begin position="310"/>
        <end position="329"/>
    </location>
</feature>
<evidence type="ECO:0000256" key="4">
    <source>
        <dbReference type="ARBA" id="ARBA00022989"/>
    </source>
</evidence>
<evidence type="ECO:0000256" key="5">
    <source>
        <dbReference type="ARBA" id="ARBA00023136"/>
    </source>
</evidence>
<feature type="transmembrane region" description="Helical" evidence="6">
    <location>
        <begin position="341"/>
        <end position="364"/>
    </location>
</feature>
<evidence type="ECO:0000313" key="9">
    <source>
        <dbReference type="Proteomes" id="UP000031838"/>
    </source>
</evidence>
<dbReference type="EMBL" id="CP002580">
    <property type="protein sequence ID" value="AJK45991.1"/>
    <property type="molecule type" value="Genomic_DNA"/>
</dbReference>
<feature type="transmembrane region" description="Helical" evidence="6">
    <location>
        <begin position="251"/>
        <end position="272"/>
    </location>
</feature>
<dbReference type="Gene3D" id="1.20.1250.20">
    <property type="entry name" value="MFS general substrate transporter like domains"/>
    <property type="match status" value="1"/>
</dbReference>
<sequence>MDISPQTSATVIPAERPAWSAVYAMALGVFGLVTAEFLPASLLTPLAASLGITEGTAGQAVTITAAVALVTSLLIAVLTRGIDRRRVLLAFSVLLVASNVLVASATSFGAILLGRVLLGVALGGFWTMSAATAMRLVPPAMVPRALSIIFSGVAVATIAAAPLGSYFGHLIGWRNVFFAAAAVGALSFAAQLATLPSMAPSGTTRLRTLVDVLRRPTVGVGMFATILVFTGHFAFFTYLRPFLEQVAGVGVNALSAILLGYGVANFLGTPLAGRVLEHRLRPMLIAMPALMVALGIALSIFGRLPAIDAVLVALWGMAFGGVPVAWSTWVTRTVPDEAESAGGLIVAAIQLAISLGAAAGGVVFDSRGATGVFVAAAVVLAVGVAIIVAGVPVRAEAKAG</sequence>
<organism evidence="8 9">
    <name type="scientific">Burkholderia plantarii</name>
    <dbReference type="NCBI Taxonomy" id="41899"/>
    <lineage>
        <taxon>Bacteria</taxon>
        <taxon>Pseudomonadati</taxon>
        <taxon>Pseudomonadota</taxon>
        <taxon>Betaproteobacteria</taxon>
        <taxon>Burkholderiales</taxon>
        <taxon>Burkholderiaceae</taxon>
        <taxon>Burkholderia</taxon>
    </lineage>
</organism>
<dbReference type="GO" id="GO:0022857">
    <property type="term" value="F:transmembrane transporter activity"/>
    <property type="evidence" value="ECO:0007669"/>
    <property type="project" value="InterPro"/>
</dbReference>
<keyword evidence="2" id="KW-1003">Cell membrane</keyword>
<dbReference type="InterPro" id="IPR036259">
    <property type="entry name" value="MFS_trans_sf"/>
</dbReference>
<proteinExistence type="predicted"/>
<dbReference type="InterPro" id="IPR011701">
    <property type="entry name" value="MFS"/>
</dbReference>
<feature type="transmembrane region" description="Helical" evidence="6">
    <location>
        <begin position="145"/>
        <end position="164"/>
    </location>
</feature>
<dbReference type="Pfam" id="PF07690">
    <property type="entry name" value="MFS_1"/>
    <property type="match status" value="1"/>
</dbReference>
<dbReference type="PANTHER" id="PTHR43124:SF5">
    <property type="entry name" value="PURINE RIBONUCLEOSIDE EFFLUX PUMP NEPI"/>
    <property type="match status" value="1"/>
</dbReference>
<accession>A0A0B6S181</accession>
<gene>
    <name evidence="8" type="ORF">BGL_1c14750</name>
</gene>
<dbReference type="GO" id="GO:0005886">
    <property type="term" value="C:plasma membrane"/>
    <property type="evidence" value="ECO:0007669"/>
    <property type="project" value="UniProtKB-SubCell"/>
</dbReference>
<dbReference type="AlphaFoldDB" id="A0A0B6S181"/>
<feature type="domain" description="Major facilitator superfamily (MFS) profile" evidence="7">
    <location>
        <begin position="21"/>
        <end position="395"/>
    </location>
</feature>
<evidence type="ECO:0000256" key="6">
    <source>
        <dbReference type="SAM" id="Phobius"/>
    </source>
</evidence>
<dbReference type="PANTHER" id="PTHR43124">
    <property type="entry name" value="PURINE EFFLUX PUMP PBUE"/>
    <property type="match status" value="1"/>
</dbReference>
<keyword evidence="9" id="KW-1185">Reference proteome</keyword>
<evidence type="ECO:0000256" key="3">
    <source>
        <dbReference type="ARBA" id="ARBA00022692"/>
    </source>
</evidence>
<dbReference type="CDD" id="cd17324">
    <property type="entry name" value="MFS_NepI_like"/>
    <property type="match status" value="1"/>
</dbReference>
<dbReference type="HOGENOM" id="CLU_001265_61_1_4"/>
<feature type="transmembrane region" description="Helical" evidence="6">
    <location>
        <begin position="176"/>
        <end position="195"/>
    </location>
</feature>
<dbReference type="InterPro" id="IPR050189">
    <property type="entry name" value="MFS_Efflux_Transporters"/>
</dbReference>
<dbReference type="OrthoDB" id="9812189at2"/>
<dbReference type="KEGG" id="bgp:BGL_1c14750"/>
<dbReference type="InterPro" id="IPR020846">
    <property type="entry name" value="MFS_dom"/>
</dbReference>
<feature type="transmembrane region" description="Helical" evidence="6">
    <location>
        <begin position="284"/>
        <end position="304"/>
    </location>
</feature>
<feature type="transmembrane region" description="Helical" evidence="6">
    <location>
        <begin position="60"/>
        <end position="78"/>
    </location>
</feature>
<evidence type="ECO:0000259" key="7">
    <source>
        <dbReference type="PROSITE" id="PS50850"/>
    </source>
</evidence>
<evidence type="ECO:0000256" key="1">
    <source>
        <dbReference type="ARBA" id="ARBA00004651"/>
    </source>
</evidence>
<feature type="transmembrane region" description="Helical" evidence="6">
    <location>
        <begin position="216"/>
        <end position="239"/>
    </location>
</feature>
<reference evidence="9" key="1">
    <citation type="submission" date="2011-03" db="EMBL/GenBank/DDBJ databases">
        <authorList>
            <person name="Voget S."/>
            <person name="Streit W.R."/>
            <person name="Jaeger K.E."/>
            <person name="Daniel R."/>
        </authorList>
    </citation>
    <scope>NUCLEOTIDE SEQUENCE [LARGE SCALE GENOMIC DNA]</scope>
    <source>
        <strain evidence="9">PG1</strain>
    </source>
</reference>
<feature type="transmembrane region" description="Helical" evidence="6">
    <location>
        <begin position="87"/>
        <end position="106"/>
    </location>
</feature>
<dbReference type="Proteomes" id="UP000031838">
    <property type="component" value="Chromosome 1"/>
</dbReference>
<feature type="transmembrane region" description="Helical" evidence="6">
    <location>
        <begin position="370"/>
        <end position="393"/>
    </location>
</feature>
<evidence type="ECO:0000256" key="2">
    <source>
        <dbReference type="ARBA" id="ARBA00022475"/>
    </source>
</evidence>
<feature type="transmembrane region" description="Helical" evidence="6">
    <location>
        <begin position="21"/>
        <end position="40"/>
    </location>
</feature>
<protein>
    <submittedName>
        <fullName evidence="8">Major facilitator superfamily MFS-1 transporter</fullName>
    </submittedName>
</protein>